<dbReference type="SUPFAM" id="SSF55073">
    <property type="entry name" value="Nucleotide cyclase"/>
    <property type="match status" value="1"/>
</dbReference>
<organism evidence="1 2">
    <name type="scientific">Lentzea waywayandensis</name>
    <dbReference type="NCBI Taxonomy" id="84724"/>
    <lineage>
        <taxon>Bacteria</taxon>
        <taxon>Bacillati</taxon>
        <taxon>Actinomycetota</taxon>
        <taxon>Actinomycetes</taxon>
        <taxon>Pseudonocardiales</taxon>
        <taxon>Pseudonocardiaceae</taxon>
        <taxon>Lentzea</taxon>
    </lineage>
</organism>
<protein>
    <submittedName>
        <fullName evidence="1">Uncharacterized protein</fullName>
    </submittedName>
</protein>
<dbReference type="AlphaFoldDB" id="A0A1I6F4K8"/>
<dbReference type="InterPro" id="IPR029787">
    <property type="entry name" value="Nucleotide_cyclase"/>
</dbReference>
<dbReference type="OrthoDB" id="3482507at2"/>
<dbReference type="Gene3D" id="3.30.70.1230">
    <property type="entry name" value="Nucleotide cyclase"/>
    <property type="match status" value="1"/>
</dbReference>
<dbReference type="RefSeq" id="WP_093600926.1">
    <property type="nucleotide sequence ID" value="NZ_FOYL01000008.1"/>
</dbReference>
<dbReference type="Proteomes" id="UP000198583">
    <property type="component" value="Unassembled WGS sequence"/>
</dbReference>
<name>A0A1I6F4K8_9PSEU</name>
<dbReference type="EMBL" id="FOYL01000008">
    <property type="protein sequence ID" value="SFR24824.1"/>
    <property type="molecule type" value="Genomic_DNA"/>
</dbReference>
<dbReference type="STRING" id="84724.SAMN04488564_10891"/>
<accession>A0A1I6F4K8</accession>
<keyword evidence="2" id="KW-1185">Reference proteome</keyword>
<sequence>MSTLSSIQPIYPIPRVILVAAIQGTAVSTNSVKAHQRSDTYDLFEQALLDSGSTTDLRDRYVDRVDGPMALLHPSDSFPKTWLLTRFAPRLRALLDERNAGERQPLRLAVAIHSGDVACDYAGWFGEEIEIANRLLAAPALKARLQQTSSPLVLVVSEQIHRSVVRHGYDGIDAGAFTPLIELRVAGLQCRGWVHVPG</sequence>
<proteinExistence type="predicted"/>
<reference evidence="2" key="1">
    <citation type="submission" date="2016-10" db="EMBL/GenBank/DDBJ databases">
        <authorList>
            <person name="Varghese N."/>
            <person name="Submissions S."/>
        </authorList>
    </citation>
    <scope>NUCLEOTIDE SEQUENCE [LARGE SCALE GENOMIC DNA]</scope>
    <source>
        <strain evidence="2">DSM 44232</strain>
    </source>
</reference>
<evidence type="ECO:0000313" key="1">
    <source>
        <dbReference type="EMBL" id="SFR24824.1"/>
    </source>
</evidence>
<gene>
    <name evidence="1" type="ORF">SAMN04488564_10891</name>
</gene>
<evidence type="ECO:0000313" key="2">
    <source>
        <dbReference type="Proteomes" id="UP000198583"/>
    </source>
</evidence>